<name>A0A6I6EHL3_THETI</name>
<feature type="region of interest" description="Disordered" evidence="1">
    <location>
        <begin position="97"/>
        <end position="163"/>
    </location>
</feature>
<feature type="compositionally biased region" description="Basic and acidic residues" evidence="1">
    <location>
        <begin position="126"/>
        <end position="143"/>
    </location>
</feature>
<evidence type="ECO:0000256" key="1">
    <source>
        <dbReference type="SAM" id="MobiDB-lite"/>
    </source>
</evidence>
<evidence type="ECO:0000313" key="4">
    <source>
        <dbReference type="Proteomes" id="UP000426424"/>
    </source>
</evidence>
<protein>
    <recommendedName>
        <fullName evidence="5">Sulfur globule protein CV1</fullName>
    </recommendedName>
</protein>
<sequence>MSVSVQRKHALSIPALSAAAAILAYAPVGQAFNFGDMMNPNRWFGGGDRYNDRYDDPYWGGGPYGPGPYSGYGYPGVYGTPYGLPYGAPGFVVPSAGYGTAAPPAPTTTPAQSTPTQSRVDPGEVEALKRRIEALESRQKQDQPKPQTSEWPAPSSFRPMNQY</sequence>
<reference evidence="3 4" key="1">
    <citation type="submission" date="2019-12" db="EMBL/GenBank/DDBJ databases">
        <title>The complete genome of the thermophilic, anoxygenic phototrophic gammaproteobacterium Thermochromatium tepidum.</title>
        <authorList>
            <person name="Sattley W.M."/>
            <person name="Swingley W.D."/>
            <person name="Burchell B.M."/>
            <person name="Gurbani S.A."/>
            <person name="Kujawa C.M."/>
            <person name="Nuccio D.A."/>
            <person name="Schladweiler J."/>
            <person name="Shaffer K.N."/>
            <person name="Stokes L.M."/>
            <person name="Touchman J.W."/>
            <person name="Blankenship R.E."/>
            <person name="Madigan M.T."/>
        </authorList>
    </citation>
    <scope>NUCLEOTIDE SEQUENCE [LARGE SCALE GENOMIC DNA]</scope>
    <source>
        <strain evidence="3 4">ATCC 43061</strain>
    </source>
</reference>
<dbReference type="AlphaFoldDB" id="A0A6I6EHL3"/>
<feature type="chain" id="PRO_5026034159" description="Sulfur globule protein CV1" evidence="2">
    <location>
        <begin position="27"/>
        <end position="163"/>
    </location>
</feature>
<dbReference type="RefSeq" id="WP_153975928.1">
    <property type="nucleotide sequence ID" value="NZ_CP039268.1"/>
</dbReference>
<proteinExistence type="predicted"/>
<dbReference type="Proteomes" id="UP000426424">
    <property type="component" value="Chromosome"/>
</dbReference>
<evidence type="ECO:0000313" key="3">
    <source>
        <dbReference type="EMBL" id="QGU33740.1"/>
    </source>
</evidence>
<feature type="signal peptide" evidence="2">
    <location>
        <begin position="1"/>
        <end position="26"/>
    </location>
</feature>
<keyword evidence="2" id="KW-0732">Signal</keyword>
<keyword evidence="4" id="KW-1185">Reference proteome</keyword>
<evidence type="ECO:0000256" key="2">
    <source>
        <dbReference type="SAM" id="SignalP"/>
    </source>
</evidence>
<dbReference type="KEGG" id="ttp:E6P07_12600"/>
<dbReference type="EMBL" id="CP039268">
    <property type="protein sequence ID" value="QGU33740.1"/>
    <property type="molecule type" value="Genomic_DNA"/>
</dbReference>
<gene>
    <name evidence="3" type="ORF">E6P07_12600</name>
</gene>
<dbReference type="OrthoDB" id="5772431at2"/>
<feature type="compositionally biased region" description="Low complexity" evidence="1">
    <location>
        <begin position="97"/>
        <end position="117"/>
    </location>
</feature>
<evidence type="ECO:0008006" key="5">
    <source>
        <dbReference type="Google" id="ProtNLM"/>
    </source>
</evidence>
<accession>A0A6I6EHL3</accession>
<organism evidence="3 4">
    <name type="scientific">Thermochromatium tepidum ATCC 43061</name>
    <dbReference type="NCBI Taxonomy" id="316276"/>
    <lineage>
        <taxon>Bacteria</taxon>
        <taxon>Pseudomonadati</taxon>
        <taxon>Pseudomonadota</taxon>
        <taxon>Gammaproteobacteria</taxon>
        <taxon>Chromatiales</taxon>
        <taxon>Chromatiaceae</taxon>
        <taxon>Thermochromatium</taxon>
    </lineage>
</organism>